<evidence type="ECO:0000313" key="10">
    <source>
        <dbReference type="EMBL" id="MBA4622581.1"/>
    </source>
</evidence>
<evidence type="ECO:0000256" key="1">
    <source>
        <dbReference type="ARBA" id="ARBA00004167"/>
    </source>
</evidence>
<sequence length="277" mass="31138">MFHAHLKFHSLYSTVVLIFSRLILPSVSAEVDYRYANCATNSKCGPSVIKYPFWETKLPNYCGHPGFKLNCQGDSLTIDITNQTYNVLNIDYRSYFLTISNPAISHSSCPPTLTKLTNSTLDPALFKLTSSSQNATLFYNCSQAAKELKAPYNFTCSTGGYFAPPIIIYAYFETEDRWKRRLSRFCKVKVYNPVLSAEVLRLSDKVSSIGEVLGRGFEVEWNIDDKQCDACNSSGGICGYNYTLNQPICFCKDSAHSKICNDPETRVDQTPSPSEYI</sequence>
<protein>
    <recommendedName>
        <fullName evidence="2">non-specific serine/threonine protein kinase</fullName>
        <ecNumber evidence="2">2.7.11.1</ecNumber>
    </recommendedName>
</protein>
<dbReference type="GO" id="GO:0016020">
    <property type="term" value="C:membrane"/>
    <property type="evidence" value="ECO:0007669"/>
    <property type="project" value="UniProtKB-SubCell"/>
</dbReference>
<dbReference type="EMBL" id="GISG01039345">
    <property type="protein sequence ID" value="MBA4622581.1"/>
    <property type="molecule type" value="Transcribed_RNA"/>
</dbReference>
<dbReference type="InterPro" id="IPR025287">
    <property type="entry name" value="WAK_GUB"/>
</dbReference>
<organism evidence="10">
    <name type="scientific">Opuntia streptacantha</name>
    <name type="common">Prickly pear cactus</name>
    <name type="synonym">Opuntia cardona</name>
    <dbReference type="NCBI Taxonomy" id="393608"/>
    <lineage>
        <taxon>Eukaryota</taxon>
        <taxon>Viridiplantae</taxon>
        <taxon>Streptophyta</taxon>
        <taxon>Embryophyta</taxon>
        <taxon>Tracheophyta</taxon>
        <taxon>Spermatophyta</taxon>
        <taxon>Magnoliopsida</taxon>
        <taxon>eudicotyledons</taxon>
        <taxon>Gunneridae</taxon>
        <taxon>Pentapetalae</taxon>
        <taxon>Caryophyllales</taxon>
        <taxon>Cactineae</taxon>
        <taxon>Cactaceae</taxon>
        <taxon>Opuntioideae</taxon>
        <taxon>Opuntia</taxon>
    </lineage>
</organism>
<dbReference type="GO" id="GO:0004674">
    <property type="term" value="F:protein serine/threonine kinase activity"/>
    <property type="evidence" value="ECO:0007669"/>
    <property type="project" value="UniProtKB-EC"/>
</dbReference>
<evidence type="ECO:0000256" key="7">
    <source>
        <dbReference type="SAM" id="SignalP"/>
    </source>
</evidence>
<evidence type="ECO:0000256" key="2">
    <source>
        <dbReference type="ARBA" id="ARBA00012513"/>
    </source>
</evidence>
<evidence type="ECO:0000259" key="9">
    <source>
        <dbReference type="Pfam" id="PF14380"/>
    </source>
</evidence>
<evidence type="ECO:0000256" key="5">
    <source>
        <dbReference type="ARBA" id="ARBA00047899"/>
    </source>
</evidence>
<dbReference type="PANTHER" id="PTHR33138:SF79">
    <property type="entry name" value="WALL-ASSOCIATED RECEPTOR KINASE GALACTURONAN-BINDING DOMAIN-CONTAINING PROTEIN"/>
    <property type="match status" value="1"/>
</dbReference>
<feature type="signal peptide" evidence="7">
    <location>
        <begin position="1"/>
        <end position="29"/>
    </location>
</feature>
<proteinExistence type="predicted"/>
<feature type="chain" id="PRO_5027872398" description="non-specific serine/threonine protein kinase" evidence="7">
    <location>
        <begin position="30"/>
        <end position="277"/>
    </location>
</feature>
<accession>A0A7C9CNG3</accession>
<feature type="domain" description="Wall-associated receptor kinase C-terminal" evidence="9">
    <location>
        <begin position="171"/>
        <end position="253"/>
    </location>
</feature>
<comment type="catalytic activity">
    <reaction evidence="5">
        <text>L-threonyl-[protein] + ATP = O-phospho-L-threonyl-[protein] + ADP + H(+)</text>
        <dbReference type="Rhea" id="RHEA:46608"/>
        <dbReference type="Rhea" id="RHEA-COMP:11060"/>
        <dbReference type="Rhea" id="RHEA-COMP:11605"/>
        <dbReference type="ChEBI" id="CHEBI:15378"/>
        <dbReference type="ChEBI" id="CHEBI:30013"/>
        <dbReference type="ChEBI" id="CHEBI:30616"/>
        <dbReference type="ChEBI" id="CHEBI:61977"/>
        <dbReference type="ChEBI" id="CHEBI:456216"/>
        <dbReference type="EC" id="2.7.11.1"/>
    </reaction>
</comment>
<dbReference type="AlphaFoldDB" id="A0A7C9CNG3"/>
<dbReference type="Pfam" id="PF13947">
    <property type="entry name" value="GUB_WAK_bind"/>
    <property type="match status" value="1"/>
</dbReference>
<dbReference type="Pfam" id="PF14380">
    <property type="entry name" value="WAK_assoc"/>
    <property type="match status" value="1"/>
</dbReference>
<reference evidence="10" key="1">
    <citation type="journal article" date="2013" name="J. Plant Res.">
        <title>Effect of fungi and light on seed germination of three Opuntia species from semiarid lands of central Mexico.</title>
        <authorList>
            <person name="Delgado-Sanchez P."/>
            <person name="Jimenez-Bremont J.F."/>
            <person name="Guerrero-Gonzalez Mde L."/>
            <person name="Flores J."/>
        </authorList>
    </citation>
    <scope>NUCLEOTIDE SEQUENCE</scope>
    <source>
        <tissue evidence="10">Cladode</tissue>
    </source>
</reference>
<feature type="domain" description="Wall-associated receptor kinase galacturonan-binding" evidence="8">
    <location>
        <begin position="38"/>
        <end position="100"/>
    </location>
</feature>
<evidence type="ECO:0000259" key="8">
    <source>
        <dbReference type="Pfam" id="PF13947"/>
    </source>
</evidence>
<comment type="catalytic activity">
    <reaction evidence="6">
        <text>L-seryl-[protein] + ATP = O-phospho-L-seryl-[protein] + ADP + H(+)</text>
        <dbReference type="Rhea" id="RHEA:17989"/>
        <dbReference type="Rhea" id="RHEA-COMP:9863"/>
        <dbReference type="Rhea" id="RHEA-COMP:11604"/>
        <dbReference type="ChEBI" id="CHEBI:15378"/>
        <dbReference type="ChEBI" id="CHEBI:29999"/>
        <dbReference type="ChEBI" id="CHEBI:30616"/>
        <dbReference type="ChEBI" id="CHEBI:83421"/>
        <dbReference type="ChEBI" id="CHEBI:456216"/>
        <dbReference type="EC" id="2.7.11.1"/>
    </reaction>
</comment>
<dbReference type="PANTHER" id="PTHR33138">
    <property type="entry name" value="OS01G0690200 PROTEIN"/>
    <property type="match status" value="1"/>
</dbReference>
<keyword evidence="4" id="KW-0325">Glycoprotein</keyword>
<reference evidence="10" key="2">
    <citation type="submission" date="2020-07" db="EMBL/GenBank/DDBJ databases">
        <authorList>
            <person name="Vera ALvarez R."/>
            <person name="Arias-Moreno D.M."/>
            <person name="Jimenez-Jacinto V."/>
            <person name="Jimenez-Bremont J.F."/>
            <person name="Swaminathan K."/>
            <person name="Moose S.P."/>
            <person name="Guerrero-Gonzalez M.L."/>
            <person name="Marino-Ramirez L."/>
            <person name="Landsman D."/>
            <person name="Rodriguez-Kessler M."/>
            <person name="Delgado-Sanchez P."/>
        </authorList>
    </citation>
    <scope>NUCLEOTIDE SEQUENCE</scope>
    <source>
        <tissue evidence="10">Cladode</tissue>
    </source>
</reference>
<evidence type="ECO:0000256" key="3">
    <source>
        <dbReference type="ARBA" id="ARBA00022729"/>
    </source>
</evidence>
<evidence type="ECO:0000256" key="6">
    <source>
        <dbReference type="ARBA" id="ARBA00048679"/>
    </source>
</evidence>
<evidence type="ECO:0000256" key="4">
    <source>
        <dbReference type="ARBA" id="ARBA00023180"/>
    </source>
</evidence>
<comment type="subcellular location">
    <subcellularLocation>
        <location evidence="1">Membrane</location>
        <topology evidence="1">Single-pass membrane protein</topology>
    </subcellularLocation>
</comment>
<keyword evidence="3 7" id="KW-0732">Signal</keyword>
<dbReference type="EC" id="2.7.11.1" evidence="2"/>
<name>A0A7C9CNG3_OPUST</name>
<dbReference type="GO" id="GO:0030247">
    <property type="term" value="F:polysaccharide binding"/>
    <property type="evidence" value="ECO:0007669"/>
    <property type="project" value="InterPro"/>
</dbReference>
<dbReference type="InterPro" id="IPR032872">
    <property type="entry name" value="WAK_assoc_C"/>
</dbReference>